<sequence length="374" mass="39741">MILKTFGWSFGITALGLAAGLLYGGIEGLLLVAILSILEISLSFDNAVVNAKILERMSHFWQRMFLTVGVLIAVFGMRLVFPLLIVGVTAHLGPIEAIDLALEKGDIHEPGSYAYLLDEAHPLVASFGGMFLLMLFLDFLFDTERPHHWLTLIERPLARAGVLPTASIILALTSLALAAEYLADDPGEVLISGVLGLITYLLVDGLGRLFESQGVGEDVLSEDSDDALPTVPVTRSGPSATAAATGKAGFFLFLYVNILDASFSFDGVLGAFAITQDPIIIALGLGIGALYIRSFTVFLVRRGTLGDYIYLEHGAMWAIGALAVILLLTISIHVDELITGGIGLLFVLGGIASSVAHNKRMGGPASRRTEVSAS</sequence>
<feature type="transmembrane region" description="Helical" evidence="1">
    <location>
        <begin position="65"/>
        <end position="85"/>
    </location>
</feature>
<organism evidence="2 3">
    <name type="scientific">Sporichthya brevicatena</name>
    <dbReference type="NCBI Taxonomy" id="171442"/>
    <lineage>
        <taxon>Bacteria</taxon>
        <taxon>Bacillati</taxon>
        <taxon>Actinomycetota</taxon>
        <taxon>Actinomycetes</taxon>
        <taxon>Sporichthyales</taxon>
        <taxon>Sporichthyaceae</taxon>
        <taxon>Sporichthya</taxon>
    </lineage>
</organism>
<feature type="transmembrane region" description="Helical" evidence="1">
    <location>
        <begin position="250"/>
        <end position="273"/>
    </location>
</feature>
<accession>A0ABN1GY18</accession>
<dbReference type="PANTHER" id="PTHR30238">
    <property type="entry name" value="MEMBRANE BOUND PREDICTED REDOX MODULATOR"/>
    <property type="match status" value="1"/>
</dbReference>
<evidence type="ECO:0000313" key="2">
    <source>
        <dbReference type="EMBL" id="GAA0623200.1"/>
    </source>
</evidence>
<evidence type="ECO:0000256" key="1">
    <source>
        <dbReference type="SAM" id="Phobius"/>
    </source>
</evidence>
<evidence type="ECO:0000313" key="3">
    <source>
        <dbReference type="Proteomes" id="UP001500957"/>
    </source>
</evidence>
<gene>
    <name evidence="2" type="ORF">GCM10009547_27790</name>
</gene>
<keyword evidence="3" id="KW-1185">Reference proteome</keyword>
<feature type="transmembrane region" description="Helical" evidence="1">
    <location>
        <begin position="338"/>
        <end position="358"/>
    </location>
</feature>
<feature type="transmembrane region" description="Helical" evidence="1">
    <location>
        <begin position="7"/>
        <end position="26"/>
    </location>
</feature>
<dbReference type="Pfam" id="PF04332">
    <property type="entry name" value="DUF475"/>
    <property type="match status" value="1"/>
</dbReference>
<dbReference type="NCBIfam" id="NF010613">
    <property type="entry name" value="PRK14013.1-3"/>
    <property type="match status" value="1"/>
</dbReference>
<comment type="caution">
    <text evidence="2">The sequence shown here is derived from an EMBL/GenBank/DDBJ whole genome shotgun (WGS) entry which is preliminary data.</text>
</comment>
<dbReference type="PANTHER" id="PTHR30238:SF4">
    <property type="entry name" value="SLL1022 PROTEIN"/>
    <property type="match status" value="1"/>
</dbReference>
<protein>
    <submittedName>
        <fullName evidence="2">DUF475 domain-containing protein</fullName>
    </submittedName>
</protein>
<keyword evidence="1" id="KW-1133">Transmembrane helix</keyword>
<keyword evidence="1" id="KW-0812">Transmembrane</keyword>
<dbReference type="Proteomes" id="UP001500957">
    <property type="component" value="Unassembled WGS sequence"/>
</dbReference>
<name>A0ABN1GY18_9ACTN</name>
<keyword evidence="1" id="KW-0472">Membrane</keyword>
<reference evidence="2 3" key="1">
    <citation type="journal article" date="2019" name="Int. J. Syst. Evol. Microbiol.">
        <title>The Global Catalogue of Microorganisms (GCM) 10K type strain sequencing project: providing services to taxonomists for standard genome sequencing and annotation.</title>
        <authorList>
            <consortium name="The Broad Institute Genomics Platform"/>
            <consortium name="The Broad Institute Genome Sequencing Center for Infectious Disease"/>
            <person name="Wu L."/>
            <person name="Ma J."/>
        </authorList>
    </citation>
    <scope>NUCLEOTIDE SEQUENCE [LARGE SCALE GENOMIC DNA]</scope>
    <source>
        <strain evidence="2 3">JCM 10671</strain>
    </source>
</reference>
<feature type="transmembrane region" description="Helical" evidence="1">
    <location>
        <begin position="309"/>
        <end position="332"/>
    </location>
</feature>
<feature type="transmembrane region" description="Helical" evidence="1">
    <location>
        <begin position="279"/>
        <end position="300"/>
    </location>
</feature>
<dbReference type="InterPro" id="IPR007427">
    <property type="entry name" value="DUF475"/>
</dbReference>
<feature type="transmembrane region" description="Helical" evidence="1">
    <location>
        <begin position="189"/>
        <end position="207"/>
    </location>
</feature>
<dbReference type="EMBL" id="BAAAHE010000021">
    <property type="protein sequence ID" value="GAA0623200.1"/>
    <property type="molecule type" value="Genomic_DNA"/>
</dbReference>
<feature type="transmembrane region" description="Helical" evidence="1">
    <location>
        <begin position="162"/>
        <end position="183"/>
    </location>
</feature>
<dbReference type="RefSeq" id="WP_344605698.1">
    <property type="nucleotide sequence ID" value="NZ_BAAAHE010000021.1"/>
</dbReference>
<proteinExistence type="predicted"/>
<feature type="transmembrane region" description="Helical" evidence="1">
    <location>
        <begin position="120"/>
        <end position="141"/>
    </location>
</feature>